<dbReference type="GO" id="GO:0008409">
    <property type="term" value="F:5'-3' exonuclease activity"/>
    <property type="evidence" value="ECO:0007669"/>
    <property type="project" value="TreeGrafter"/>
</dbReference>
<evidence type="ECO:0000256" key="15">
    <source>
        <dbReference type="SAM" id="MobiDB-lite"/>
    </source>
</evidence>
<dbReference type="InterPro" id="IPR049125">
    <property type="entry name" value="FAN1-like_WH"/>
</dbReference>
<evidence type="ECO:0000256" key="10">
    <source>
        <dbReference type="ARBA" id="ARBA00023204"/>
    </source>
</evidence>
<dbReference type="eggNOG" id="KOG2143">
    <property type="taxonomic scope" value="Eukaryota"/>
</dbReference>
<dbReference type="Pfam" id="PF21315">
    <property type="entry name" value="FAN1_HTH"/>
    <property type="match status" value="1"/>
</dbReference>
<dbReference type="InterPro" id="IPR011856">
    <property type="entry name" value="tRNA_endonuc-like_dom_sf"/>
</dbReference>
<evidence type="ECO:0000256" key="3">
    <source>
        <dbReference type="ARBA" id="ARBA00022722"/>
    </source>
</evidence>
<dbReference type="Proteomes" id="UP000008068">
    <property type="component" value="Unassembled WGS sequence"/>
</dbReference>
<feature type="region of interest" description="Disordered" evidence="15">
    <location>
        <begin position="166"/>
        <end position="194"/>
    </location>
</feature>
<organism evidence="18">
    <name type="scientific">Caenorhabditis brenneri</name>
    <name type="common">Nematode worm</name>
    <dbReference type="NCBI Taxonomy" id="135651"/>
    <lineage>
        <taxon>Eukaryota</taxon>
        <taxon>Metazoa</taxon>
        <taxon>Ecdysozoa</taxon>
        <taxon>Nematoda</taxon>
        <taxon>Chromadorea</taxon>
        <taxon>Rhabditida</taxon>
        <taxon>Rhabditina</taxon>
        <taxon>Rhabditomorpha</taxon>
        <taxon>Rhabditoidea</taxon>
        <taxon>Rhabditidae</taxon>
        <taxon>Peloderinae</taxon>
        <taxon>Caenorhabditis</taxon>
    </lineage>
</organism>
<proteinExistence type="inferred from homology"/>
<evidence type="ECO:0000256" key="12">
    <source>
        <dbReference type="ARBA" id="ARBA00059914"/>
    </source>
</evidence>
<dbReference type="AlphaFoldDB" id="G0P8V8"/>
<dbReference type="PANTHER" id="PTHR15749">
    <property type="entry name" value="FANCONI-ASSOCIATED NUCLEASE 1"/>
    <property type="match status" value="1"/>
</dbReference>
<dbReference type="PROSITE" id="PS51908">
    <property type="entry name" value="ZF_UBZ4"/>
    <property type="match status" value="1"/>
</dbReference>
<evidence type="ECO:0000256" key="8">
    <source>
        <dbReference type="ARBA" id="ARBA00022833"/>
    </source>
</evidence>
<dbReference type="STRING" id="135651.G0P8V8"/>
<dbReference type="InParanoid" id="G0P8V8"/>
<dbReference type="GO" id="GO:0036297">
    <property type="term" value="P:interstrand cross-link repair"/>
    <property type="evidence" value="ECO:0007669"/>
    <property type="project" value="InterPro"/>
</dbReference>
<keyword evidence="18" id="KW-1185">Reference proteome</keyword>
<keyword evidence="5 13" id="KW-0227">DNA damage</keyword>
<keyword evidence="14" id="KW-0539">Nucleus</keyword>
<evidence type="ECO:0000313" key="18">
    <source>
        <dbReference type="Proteomes" id="UP000008068"/>
    </source>
</evidence>
<dbReference type="PANTHER" id="PTHR15749:SF4">
    <property type="entry name" value="FANCONI-ASSOCIATED NUCLEASE 1"/>
    <property type="match status" value="1"/>
</dbReference>
<sequence length="893" mass="103156">MKKVKKERNGKSVGPVEPVSYNRSILAAFEKQSRGKICPICNVKFSLASYKTHMNSCKVAEDDDEVEVLASYTREEAVLMRAGPEIVLEEEESYSEKSENPPKKRRTGEIELEVTEVTEAASTSERIESEAFHFDVPGPSGSDENLEVPSASSEVTEIVGNVERVTKSSPEWNNQRRRSTRLLRNSQNSQNKEIRNEAIKKESAKISEVIQAIEVSRLKVLVYRFLFQNFENRIANADHRWPYYMRYTVRILKRVISTEKFDGTYYSDDFWLPSDTITFYRFVDLLSESAKCLLVRLFIRKSGWYQLEKLEQKYPEIPNIEEAAVELTRWNFVSDDSSLKTLDDALRISDVTVLKNVAKKFKIDGNKNRQELVQSLKKFAQSQQSIFGGTGSVEVAILKSLKKELGTCLKVNDDFVDLFRCLFTIYCPVTTNSANVIDNPTASNVYQDLLYMMNSVEKGEVIFPALNPCPNISSFYKDRQMLIEYVTAKSLETSIVLQMTNGNHEVALDLAIDAKDFIDQMPESHKRYYESLEIHERKFTSIWVHTRCCGHATTLLEKQKKWGMAVEWQKDLLIINKDVQSYCLDSRGLWWDRMLLNLDSHMKEKQECAKMIQLAIKDTSVLDKELLSIQDRALKLKEMPSDFRPPLNIGTPQKKTITGRTIAKNLGDGRLNRFVFRDEEKEEDVECSVEEVVRRWYLEKEGYTIGVHDEGATWHTIFGLLFYDIIFSTNGELATTWHSEVQDCPSDLSNTLYSKRKQKFEERFQWMVDAEQELIEDNIRKIWELKKNETNRECSWKHFPDGAEDCVGLFQCIPRPAMIAIFRRLAENYRNSRSGFPDLTLWNPEKKTVTVVEVKGPGDRLSTKQRLWLAFFADNGIKAEVCHVEAQNSRLLM</sequence>
<evidence type="ECO:0000313" key="17">
    <source>
        <dbReference type="EMBL" id="EGT48024.1"/>
    </source>
</evidence>
<keyword evidence="10 13" id="KW-0234">DNA repair</keyword>
<reference evidence="18" key="1">
    <citation type="submission" date="2011-07" db="EMBL/GenBank/DDBJ databases">
        <authorList>
            <consortium name="Caenorhabditis brenneri Sequencing and Analysis Consortium"/>
            <person name="Wilson R.K."/>
        </authorList>
    </citation>
    <scope>NUCLEOTIDE SEQUENCE [LARGE SCALE GENOMIC DNA]</scope>
    <source>
        <strain evidence="18">PB2801</strain>
    </source>
</reference>
<feature type="region of interest" description="Disordered" evidence="15">
    <location>
        <begin position="133"/>
        <end position="153"/>
    </location>
</feature>
<evidence type="ECO:0000256" key="14">
    <source>
        <dbReference type="RuleBase" id="RU365033"/>
    </source>
</evidence>
<keyword evidence="7 14" id="KW-0378">Hydrolase</keyword>
<comment type="function">
    <text evidence="12 14">Nuclease required for the repair of DNA interstrand cross-links (ICL). Acts as a 5'-3' exonuclease that anchors at a cut end of DNA and cleaves DNA successively at every third nucleotide, allowing to excise an ICL from one strand through flanking incisions.</text>
</comment>
<dbReference type="GO" id="GO:0017108">
    <property type="term" value="F:5'-flap endonuclease activity"/>
    <property type="evidence" value="ECO:0007669"/>
    <property type="project" value="TreeGrafter"/>
</dbReference>
<comment type="similarity">
    <text evidence="2 14">Belongs to the FAN1 family.</text>
</comment>
<feature type="compositionally biased region" description="Polar residues" evidence="15">
    <location>
        <begin position="182"/>
        <end position="191"/>
    </location>
</feature>
<comment type="catalytic activity">
    <reaction evidence="1 14">
        <text>Hydrolytically removes 5'-nucleotides successively from the 3'-hydroxy termini of 3'-hydroxy-terminated oligonucleotides.</text>
        <dbReference type="EC" id="3.1.4.1"/>
    </reaction>
</comment>
<feature type="region of interest" description="Disordered" evidence="15">
    <location>
        <begin position="89"/>
        <end position="109"/>
    </location>
</feature>
<dbReference type="GO" id="GO:0070336">
    <property type="term" value="F:flap-structured DNA binding"/>
    <property type="evidence" value="ECO:0007669"/>
    <property type="project" value="TreeGrafter"/>
</dbReference>
<keyword evidence="9 14" id="KW-0460">Magnesium</keyword>
<dbReference type="GO" id="GO:0008270">
    <property type="term" value="F:zinc ion binding"/>
    <property type="evidence" value="ECO:0007669"/>
    <property type="project" value="UniProtKB-KW"/>
</dbReference>
<dbReference type="EMBL" id="GL380139">
    <property type="protein sequence ID" value="EGT48024.1"/>
    <property type="molecule type" value="Genomic_DNA"/>
</dbReference>
<protein>
    <recommendedName>
        <fullName evidence="14">Fanconi-associated nuclease</fullName>
        <ecNumber evidence="14">3.1.4.1</ecNumber>
    </recommendedName>
</protein>
<evidence type="ECO:0000256" key="9">
    <source>
        <dbReference type="ARBA" id="ARBA00022842"/>
    </source>
</evidence>
<dbReference type="GO" id="GO:0005634">
    <property type="term" value="C:nucleus"/>
    <property type="evidence" value="ECO:0007669"/>
    <property type="project" value="UniProtKB-SubCell"/>
</dbReference>
<dbReference type="HOGENOM" id="CLU_311526_0_0_1"/>
<gene>
    <name evidence="17" type="ORF">CAEBREN_32544</name>
</gene>
<keyword evidence="8" id="KW-0862">Zinc</keyword>
<keyword evidence="3 14" id="KW-0540">Nuclease</keyword>
<evidence type="ECO:0000256" key="4">
    <source>
        <dbReference type="ARBA" id="ARBA00022723"/>
    </source>
</evidence>
<dbReference type="FunCoup" id="G0P8V8">
    <property type="interactions" value="3032"/>
</dbReference>
<accession>G0P8V8</accession>
<evidence type="ECO:0000256" key="2">
    <source>
        <dbReference type="ARBA" id="ARBA00005533"/>
    </source>
</evidence>
<dbReference type="CDD" id="cd22326">
    <property type="entry name" value="FAN1-like"/>
    <property type="match status" value="1"/>
</dbReference>
<evidence type="ECO:0000259" key="16">
    <source>
        <dbReference type="PROSITE" id="PS51908"/>
    </source>
</evidence>
<evidence type="ECO:0000256" key="11">
    <source>
        <dbReference type="ARBA" id="ARBA00023211"/>
    </source>
</evidence>
<comment type="cofactor">
    <cofactor evidence="14">
        <name>Mg(2+)</name>
        <dbReference type="ChEBI" id="CHEBI:18420"/>
    </cofactor>
    <cofactor evidence="14">
        <name>Mn(2+)</name>
        <dbReference type="ChEBI" id="CHEBI:29035"/>
    </cofactor>
</comment>
<dbReference type="GO" id="GO:0004528">
    <property type="term" value="F:phosphodiesterase I activity"/>
    <property type="evidence" value="ECO:0007669"/>
    <property type="project" value="UniProtKB-EC"/>
</dbReference>
<name>G0P8V8_CAEBE</name>
<feature type="domain" description="UBZ4-type" evidence="16">
    <location>
        <begin position="35"/>
        <end position="62"/>
    </location>
</feature>
<evidence type="ECO:0000256" key="7">
    <source>
        <dbReference type="ARBA" id="ARBA00022801"/>
    </source>
</evidence>
<evidence type="ECO:0000256" key="6">
    <source>
        <dbReference type="ARBA" id="ARBA00022771"/>
    </source>
</evidence>
<dbReference type="OrthoDB" id="76364at2759"/>
<dbReference type="Gene3D" id="3.40.1350.10">
    <property type="match status" value="1"/>
</dbReference>
<keyword evidence="4 14" id="KW-0479">Metal-binding</keyword>
<comment type="subcellular location">
    <subcellularLocation>
        <location evidence="14">Nucleus</location>
    </subcellularLocation>
</comment>
<dbReference type="InterPro" id="IPR033315">
    <property type="entry name" value="Fan1-like"/>
</dbReference>
<evidence type="ECO:0000256" key="5">
    <source>
        <dbReference type="ARBA" id="ARBA00022763"/>
    </source>
</evidence>
<dbReference type="InterPro" id="IPR049126">
    <property type="entry name" value="FAN1-like_TPR"/>
</dbReference>
<dbReference type="EC" id="3.1.4.1" evidence="14"/>
<dbReference type="FunFam" id="3.40.1350.10:FF:000020">
    <property type="entry name" value="Fanconi-associated nuclease"/>
    <property type="match status" value="1"/>
</dbReference>
<evidence type="ECO:0000256" key="13">
    <source>
        <dbReference type="PROSITE-ProRule" id="PRU01256"/>
    </source>
</evidence>
<dbReference type="InterPro" id="IPR014883">
    <property type="entry name" value="VRR_NUC"/>
</dbReference>
<dbReference type="Pfam" id="PF21170">
    <property type="entry name" value="FAN1_TPR"/>
    <property type="match status" value="1"/>
</dbReference>
<keyword evidence="11 14" id="KW-0464">Manganese</keyword>
<dbReference type="InterPro" id="IPR006642">
    <property type="entry name" value="Rad18_UBZ4"/>
</dbReference>
<dbReference type="InterPro" id="IPR049132">
    <property type="entry name" value="FAN1-like_euk"/>
</dbReference>
<dbReference type="SMART" id="SM00990">
    <property type="entry name" value="VRR_NUC"/>
    <property type="match status" value="1"/>
</dbReference>
<keyword evidence="6 13" id="KW-0863">Zinc-finger</keyword>
<evidence type="ECO:0000256" key="1">
    <source>
        <dbReference type="ARBA" id="ARBA00000983"/>
    </source>
</evidence>
<dbReference type="Pfam" id="PF08774">
    <property type="entry name" value="VRR_NUC"/>
    <property type="match status" value="1"/>
</dbReference>